<dbReference type="Proteomes" id="UP000252519">
    <property type="component" value="Unassembled WGS sequence"/>
</dbReference>
<evidence type="ECO:0000313" key="1">
    <source>
        <dbReference type="EMBL" id="RCN36489.1"/>
    </source>
</evidence>
<gene>
    <name evidence="1" type="ORF">ANCCAN_17643</name>
</gene>
<dbReference type="OrthoDB" id="5872322at2759"/>
<dbReference type="EMBL" id="JOJR01000553">
    <property type="protein sequence ID" value="RCN36489.1"/>
    <property type="molecule type" value="Genomic_DNA"/>
</dbReference>
<evidence type="ECO:0000313" key="2">
    <source>
        <dbReference type="Proteomes" id="UP000252519"/>
    </source>
</evidence>
<name>A0A368FZP7_ANCCA</name>
<sequence>MSPRLGQSDDVVPDLPGLHHQILDGSLRYERACAEGSLDNPWDNVLTGTAVTVTLPKSGEHSLLLLCRA</sequence>
<comment type="caution">
    <text evidence="1">The sequence shown here is derived from an EMBL/GenBank/DDBJ whole genome shotgun (WGS) entry which is preliminary data.</text>
</comment>
<reference evidence="1 2" key="1">
    <citation type="submission" date="2014-10" db="EMBL/GenBank/DDBJ databases">
        <title>Draft genome of the hookworm Ancylostoma caninum.</title>
        <authorList>
            <person name="Mitreva M."/>
        </authorList>
    </citation>
    <scope>NUCLEOTIDE SEQUENCE [LARGE SCALE GENOMIC DNA]</scope>
    <source>
        <strain evidence="1 2">Baltimore</strain>
    </source>
</reference>
<accession>A0A368FZP7</accession>
<proteinExistence type="predicted"/>
<organism evidence="1 2">
    <name type="scientific">Ancylostoma caninum</name>
    <name type="common">Dog hookworm</name>
    <dbReference type="NCBI Taxonomy" id="29170"/>
    <lineage>
        <taxon>Eukaryota</taxon>
        <taxon>Metazoa</taxon>
        <taxon>Ecdysozoa</taxon>
        <taxon>Nematoda</taxon>
        <taxon>Chromadorea</taxon>
        <taxon>Rhabditida</taxon>
        <taxon>Rhabditina</taxon>
        <taxon>Rhabditomorpha</taxon>
        <taxon>Strongyloidea</taxon>
        <taxon>Ancylostomatidae</taxon>
        <taxon>Ancylostomatinae</taxon>
        <taxon>Ancylostoma</taxon>
    </lineage>
</organism>
<keyword evidence="2" id="KW-1185">Reference proteome</keyword>
<dbReference type="AlphaFoldDB" id="A0A368FZP7"/>
<protein>
    <submittedName>
        <fullName evidence="1">Uncharacterized protein</fullName>
    </submittedName>
</protein>